<reference evidence="1 2" key="1">
    <citation type="submission" date="2021-03" db="EMBL/GenBank/DDBJ databases">
        <authorList>
            <person name="Kim M.K."/>
        </authorList>
    </citation>
    <scope>NUCLEOTIDE SEQUENCE [LARGE SCALE GENOMIC DNA]</scope>
    <source>
        <strain evidence="1 2">BT442</strain>
    </source>
</reference>
<dbReference type="RefSeq" id="WP_208175349.1">
    <property type="nucleotide sequence ID" value="NZ_JAGETZ010000004.1"/>
</dbReference>
<dbReference type="EMBL" id="JAGETZ010000004">
    <property type="protein sequence ID" value="MBO2009733.1"/>
    <property type="molecule type" value="Genomic_DNA"/>
</dbReference>
<proteinExistence type="predicted"/>
<dbReference type="Proteomes" id="UP000664369">
    <property type="component" value="Unassembled WGS sequence"/>
</dbReference>
<keyword evidence="2" id="KW-1185">Reference proteome</keyword>
<gene>
    <name evidence="1" type="ORF">J4E00_11775</name>
</gene>
<evidence type="ECO:0000313" key="2">
    <source>
        <dbReference type="Proteomes" id="UP000664369"/>
    </source>
</evidence>
<sequence>MNNLVNQAIPAKVLADALKSIREARALVAPYLISLTPEERAALPKMGDKSLAFVSKAAEYAQSLPTLMPQYLDVASLAIDAGVNADLLPLYLELNGFTTDVDSTRMEAGSEGYTASLVAYSALKTAASLNQPGAQAAVTVLEPRFAGQGRAKPKSSNP</sequence>
<evidence type="ECO:0000313" key="1">
    <source>
        <dbReference type="EMBL" id="MBO2009733.1"/>
    </source>
</evidence>
<protein>
    <submittedName>
        <fullName evidence="1">Uncharacterized protein</fullName>
    </submittedName>
</protein>
<name>A0ABS3QER8_9BACT</name>
<organism evidence="1 2">
    <name type="scientific">Hymenobacter negativus</name>
    <dbReference type="NCBI Taxonomy" id="2795026"/>
    <lineage>
        <taxon>Bacteria</taxon>
        <taxon>Pseudomonadati</taxon>
        <taxon>Bacteroidota</taxon>
        <taxon>Cytophagia</taxon>
        <taxon>Cytophagales</taxon>
        <taxon>Hymenobacteraceae</taxon>
        <taxon>Hymenobacter</taxon>
    </lineage>
</organism>
<comment type="caution">
    <text evidence="1">The sequence shown here is derived from an EMBL/GenBank/DDBJ whole genome shotgun (WGS) entry which is preliminary data.</text>
</comment>
<accession>A0ABS3QER8</accession>